<dbReference type="RefSeq" id="WP_182998897.1">
    <property type="nucleotide sequence ID" value="NZ_JABEQJ010000030.1"/>
</dbReference>
<evidence type="ECO:0000256" key="3">
    <source>
        <dbReference type="ARBA" id="ARBA00023002"/>
    </source>
</evidence>
<evidence type="ECO:0000256" key="2">
    <source>
        <dbReference type="ARBA" id="ARBA00022723"/>
    </source>
</evidence>
<name>A0A7W4IFX4_9PROT</name>
<dbReference type="GO" id="GO:0046872">
    <property type="term" value="F:metal ion binding"/>
    <property type="evidence" value="ECO:0007669"/>
    <property type="project" value="UniProtKB-KW"/>
</dbReference>
<comment type="similarity">
    <text evidence="1 5">Belongs to the iron/ascorbate-dependent oxidoreductase family.</text>
</comment>
<dbReference type="AlphaFoldDB" id="A0A7W4IFX4"/>
<sequence length="350" mass="38452">MTTAPPGRREAFTAIPVIDIAGLYSADPADRQAVADRLGAAARDVGFLYIAGHRVPQAVIDGVRAAAKDFFALPLDRKMDHYIGASATHKGFVPEGEEVYNKDRPDHKEAFDIGFEVPADNPLVLSGTPLLGPNTWPDVPLFRERAEAYYRAVFALGHLLFQGFALALGLPENAFDDMAQFPPSKLRMIHYPYDGAAHDAPGIGAHTDYECFTILLADRPGLEVMNGDGTWIDAPPIPGTFVVNIGDMLEVMTAGAFVATAHRVRSVKEERYSFPLFYACDYHTQIRPLPAFARGDEAYETIGIGDHMWSQALQTYQYLVRRVERGELALPAGARGTATFGHFKRKTQQA</sequence>
<dbReference type="InterPro" id="IPR005123">
    <property type="entry name" value="Oxoglu/Fe-dep_dioxygenase_dom"/>
</dbReference>
<dbReference type="Gene3D" id="2.60.120.330">
    <property type="entry name" value="B-lactam Antibiotic, Isopenicillin N Synthase, Chain"/>
    <property type="match status" value="1"/>
</dbReference>
<protein>
    <submittedName>
        <fullName evidence="7">Isopenicillin N synthase family oxygenase</fullName>
    </submittedName>
</protein>
<dbReference type="PROSITE" id="PS51471">
    <property type="entry name" value="FE2OG_OXY"/>
    <property type="match status" value="1"/>
</dbReference>
<feature type="domain" description="Fe2OG dioxygenase" evidence="6">
    <location>
        <begin position="182"/>
        <end position="280"/>
    </location>
</feature>
<evidence type="ECO:0000256" key="4">
    <source>
        <dbReference type="ARBA" id="ARBA00023004"/>
    </source>
</evidence>
<accession>A0A7W4IFX4</accession>
<dbReference type="InterPro" id="IPR027443">
    <property type="entry name" value="IPNS-like_sf"/>
</dbReference>
<dbReference type="Pfam" id="PF14226">
    <property type="entry name" value="DIOX_N"/>
    <property type="match status" value="1"/>
</dbReference>
<dbReference type="EMBL" id="JABEQJ010000030">
    <property type="protein sequence ID" value="MBB2162067.1"/>
    <property type="molecule type" value="Genomic_DNA"/>
</dbReference>
<evidence type="ECO:0000256" key="5">
    <source>
        <dbReference type="RuleBase" id="RU003682"/>
    </source>
</evidence>
<dbReference type="PRINTS" id="PR00682">
    <property type="entry name" value="IPNSYNTHASE"/>
</dbReference>
<dbReference type="InterPro" id="IPR026992">
    <property type="entry name" value="DIOX_N"/>
</dbReference>
<proteinExistence type="inferred from homology"/>
<keyword evidence="4 5" id="KW-0408">Iron</keyword>
<keyword evidence="3 5" id="KW-0560">Oxidoreductase</keyword>
<dbReference type="GO" id="GO:0016491">
    <property type="term" value="F:oxidoreductase activity"/>
    <property type="evidence" value="ECO:0007669"/>
    <property type="project" value="UniProtKB-KW"/>
</dbReference>
<dbReference type="InterPro" id="IPR044861">
    <property type="entry name" value="IPNS-like_FE2OG_OXY"/>
</dbReference>
<evidence type="ECO:0000313" key="8">
    <source>
        <dbReference type="Proteomes" id="UP000589085"/>
    </source>
</evidence>
<dbReference type="Pfam" id="PF03171">
    <property type="entry name" value="2OG-FeII_Oxy"/>
    <property type="match status" value="1"/>
</dbReference>
<comment type="caution">
    <text evidence="7">The sequence shown here is derived from an EMBL/GenBank/DDBJ whole genome shotgun (WGS) entry which is preliminary data.</text>
</comment>
<dbReference type="SUPFAM" id="SSF51197">
    <property type="entry name" value="Clavaminate synthase-like"/>
    <property type="match status" value="1"/>
</dbReference>
<gene>
    <name evidence="7" type="ORF">HLH48_18200</name>
</gene>
<organism evidence="7 8">
    <name type="scientific">Gluconacetobacter sacchari</name>
    <dbReference type="NCBI Taxonomy" id="92759"/>
    <lineage>
        <taxon>Bacteria</taxon>
        <taxon>Pseudomonadati</taxon>
        <taxon>Pseudomonadota</taxon>
        <taxon>Alphaproteobacteria</taxon>
        <taxon>Acetobacterales</taxon>
        <taxon>Acetobacteraceae</taxon>
        <taxon>Gluconacetobacter</taxon>
    </lineage>
</organism>
<keyword evidence="2 5" id="KW-0479">Metal-binding</keyword>
<evidence type="ECO:0000259" key="6">
    <source>
        <dbReference type="PROSITE" id="PS51471"/>
    </source>
</evidence>
<dbReference type="PANTHER" id="PTHR10209">
    <property type="entry name" value="OXIDOREDUCTASE, 2OG-FE II OXYGENASE FAMILY PROTEIN"/>
    <property type="match status" value="1"/>
</dbReference>
<dbReference type="Proteomes" id="UP000589085">
    <property type="component" value="Unassembled WGS sequence"/>
</dbReference>
<evidence type="ECO:0000256" key="1">
    <source>
        <dbReference type="ARBA" id="ARBA00008056"/>
    </source>
</evidence>
<evidence type="ECO:0000313" key="7">
    <source>
        <dbReference type="EMBL" id="MBB2162067.1"/>
    </source>
</evidence>
<reference evidence="7 8" key="1">
    <citation type="submission" date="2020-04" db="EMBL/GenBank/DDBJ databases">
        <title>Description of novel Gluconacetobacter.</title>
        <authorList>
            <person name="Sombolestani A."/>
        </authorList>
    </citation>
    <scope>NUCLEOTIDE SEQUENCE [LARGE SCALE GENOMIC DNA]</scope>
    <source>
        <strain evidence="7 8">LMG 19747</strain>
    </source>
</reference>
<dbReference type="PANTHER" id="PTHR10209:SF881">
    <property type="entry name" value="FI07970P-RELATED"/>
    <property type="match status" value="1"/>
</dbReference>